<evidence type="ECO:0000256" key="4">
    <source>
        <dbReference type="ARBA" id="ARBA00022475"/>
    </source>
</evidence>
<dbReference type="GO" id="GO:0031992">
    <property type="term" value="F:energy transducer activity"/>
    <property type="evidence" value="ECO:0007669"/>
    <property type="project" value="TreeGrafter"/>
</dbReference>
<gene>
    <name evidence="11" type="ORF">EGI31_00100</name>
</gene>
<evidence type="ECO:0000256" key="7">
    <source>
        <dbReference type="ARBA" id="ARBA00022927"/>
    </source>
</evidence>
<evidence type="ECO:0000256" key="5">
    <source>
        <dbReference type="ARBA" id="ARBA00022519"/>
    </source>
</evidence>
<dbReference type="InterPro" id="IPR037682">
    <property type="entry name" value="TonB_C"/>
</dbReference>
<keyword evidence="6" id="KW-0812">Transmembrane</keyword>
<sequence length="123" mass="13697">MISIVALILIPFFSYVKQIEIAKETTRAQFPGGNTEMLKFIGQNLKVPKEFQDAGISGKIVVSFRVKKEGTLDNIEILKSPGFGIDEEIIKVFKSMPKWIPAKINGVAIDSFEKIPIACLKLE</sequence>
<dbReference type="RefSeq" id="WP_255035069.1">
    <property type="nucleotide sequence ID" value="NZ_RJUF01000001.1"/>
</dbReference>
<dbReference type="PANTHER" id="PTHR33446:SF2">
    <property type="entry name" value="PROTEIN TONB"/>
    <property type="match status" value="1"/>
</dbReference>
<keyword evidence="12" id="KW-1185">Reference proteome</keyword>
<keyword evidence="9" id="KW-0472">Membrane</keyword>
<evidence type="ECO:0000256" key="2">
    <source>
        <dbReference type="ARBA" id="ARBA00006555"/>
    </source>
</evidence>
<keyword evidence="8" id="KW-1133">Transmembrane helix</keyword>
<dbReference type="NCBIfam" id="TIGR01352">
    <property type="entry name" value="tonB_Cterm"/>
    <property type="match status" value="1"/>
</dbReference>
<dbReference type="GO" id="GO:0098797">
    <property type="term" value="C:plasma membrane protein complex"/>
    <property type="evidence" value="ECO:0007669"/>
    <property type="project" value="TreeGrafter"/>
</dbReference>
<evidence type="ECO:0000256" key="6">
    <source>
        <dbReference type="ARBA" id="ARBA00022692"/>
    </source>
</evidence>
<keyword evidence="7" id="KW-0653">Protein transport</keyword>
<comment type="similarity">
    <text evidence="2">Belongs to the TonB family.</text>
</comment>
<keyword evidence="3" id="KW-0813">Transport</keyword>
<reference evidence="11 12" key="1">
    <citation type="submission" date="2018-11" db="EMBL/GenBank/DDBJ databases">
        <title>Novel bacteria species description.</title>
        <authorList>
            <person name="Han J.-H."/>
        </authorList>
    </citation>
    <scope>NUCLEOTIDE SEQUENCE [LARGE SCALE GENOMIC DNA]</scope>
    <source>
        <strain evidence="11 12">KCTC23259</strain>
    </source>
</reference>
<evidence type="ECO:0000259" key="10">
    <source>
        <dbReference type="PROSITE" id="PS52015"/>
    </source>
</evidence>
<keyword evidence="5" id="KW-0997">Cell inner membrane</keyword>
<dbReference type="GO" id="GO:0015031">
    <property type="term" value="P:protein transport"/>
    <property type="evidence" value="ECO:0007669"/>
    <property type="project" value="UniProtKB-KW"/>
</dbReference>
<organism evidence="11 12">
    <name type="scientific">Lacihabitans soyangensis</name>
    <dbReference type="NCBI Taxonomy" id="869394"/>
    <lineage>
        <taxon>Bacteria</taxon>
        <taxon>Pseudomonadati</taxon>
        <taxon>Bacteroidota</taxon>
        <taxon>Cytophagia</taxon>
        <taxon>Cytophagales</taxon>
        <taxon>Leadbetterellaceae</taxon>
        <taxon>Lacihabitans</taxon>
    </lineage>
</organism>
<feature type="domain" description="TonB C-terminal" evidence="10">
    <location>
        <begin position="32"/>
        <end position="123"/>
    </location>
</feature>
<dbReference type="AlphaFoldDB" id="A0AAE3GZM7"/>
<dbReference type="EMBL" id="RJUF01000001">
    <property type="protein sequence ID" value="MCP9761336.1"/>
    <property type="molecule type" value="Genomic_DNA"/>
</dbReference>
<evidence type="ECO:0000313" key="12">
    <source>
        <dbReference type="Proteomes" id="UP001204144"/>
    </source>
</evidence>
<dbReference type="Proteomes" id="UP001204144">
    <property type="component" value="Unassembled WGS sequence"/>
</dbReference>
<keyword evidence="4" id="KW-1003">Cell membrane</keyword>
<comment type="caution">
    <text evidence="11">The sequence shown here is derived from an EMBL/GenBank/DDBJ whole genome shotgun (WGS) entry which is preliminary data.</text>
</comment>
<name>A0AAE3GZM7_9BACT</name>
<evidence type="ECO:0000256" key="1">
    <source>
        <dbReference type="ARBA" id="ARBA00004383"/>
    </source>
</evidence>
<evidence type="ECO:0000256" key="9">
    <source>
        <dbReference type="ARBA" id="ARBA00023136"/>
    </source>
</evidence>
<dbReference type="PROSITE" id="PS52015">
    <property type="entry name" value="TONB_CTD"/>
    <property type="match status" value="1"/>
</dbReference>
<evidence type="ECO:0000256" key="8">
    <source>
        <dbReference type="ARBA" id="ARBA00022989"/>
    </source>
</evidence>
<dbReference type="Gene3D" id="3.30.1150.10">
    <property type="match status" value="1"/>
</dbReference>
<proteinExistence type="inferred from homology"/>
<accession>A0AAE3GZM7</accession>
<dbReference type="InterPro" id="IPR006260">
    <property type="entry name" value="TonB/TolA_C"/>
</dbReference>
<dbReference type="SUPFAM" id="SSF74653">
    <property type="entry name" value="TolA/TonB C-terminal domain"/>
    <property type="match status" value="1"/>
</dbReference>
<comment type="subcellular location">
    <subcellularLocation>
        <location evidence="1">Cell inner membrane</location>
        <topology evidence="1">Single-pass membrane protein</topology>
        <orientation evidence="1">Periplasmic side</orientation>
    </subcellularLocation>
</comment>
<dbReference type="GO" id="GO:0055085">
    <property type="term" value="P:transmembrane transport"/>
    <property type="evidence" value="ECO:0007669"/>
    <property type="project" value="InterPro"/>
</dbReference>
<evidence type="ECO:0000313" key="11">
    <source>
        <dbReference type="EMBL" id="MCP9761336.1"/>
    </source>
</evidence>
<protein>
    <submittedName>
        <fullName evidence="11">Energy transducer TonB</fullName>
    </submittedName>
</protein>
<dbReference type="PANTHER" id="PTHR33446">
    <property type="entry name" value="PROTEIN TONB-RELATED"/>
    <property type="match status" value="1"/>
</dbReference>
<dbReference type="Pfam" id="PF03544">
    <property type="entry name" value="TonB_C"/>
    <property type="match status" value="1"/>
</dbReference>
<evidence type="ECO:0000256" key="3">
    <source>
        <dbReference type="ARBA" id="ARBA00022448"/>
    </source>
</evidence>
<dbReference type="InterPro" id="IPR051045">
    <property type="entry name" value="TonB-dependent_transducer"/>
</dbReference>